<evidence type="ECO:0000256" key="1">
    <source>
        <dbReference type="SAM" id="MobiDB-lite"/>
    </source>
</evidence>
<dbReference type="SUPFAM" id="SSF103473">
    <property type="entry name" value="MFS general substrate transporter"/>
    <property type="match status" value="1"/>
</dbReference>
<evidence type="ECO:0000313" key="4">
    <source>
        <dbReference type="Proteomes" id="UP001059597"/>
    </source>
</evidence>
<feature type="transmembrane region" description="Helical" evidence="2">
    <location>
        <begin position="51"/>
        <end position="73"/>
    </location>
</feature>
<name>A0ABM7ZWE0_STRNI</name>
<keyword evidence="2" id="KW-0812">Transmembrane</keyword>
<feature type="transmembrane region" description="Helical" evidence="2">
    <location>
        <begin position="306"/>
        <end position="323"/>
    </location>
</feature>
<dbReference type="Gene3D" id="1.20.1250.20">
    <property type="entry name" value="MFS general substrate transporter like domains"/>
    <property type="match status" value="2"/>
</dbReference>
<keyword evidence="2" id="KW-1133">Transmembrane helix</keyword>
<dbReference type="Proteomes" id="UP001059597">
    <property type="component" value="Chromosome"/>
</dbReference>
<feature type="transmembrane region" description="Helical" evidence="2">
    <location>
        <begin position="85"/>
        <end position="108"/>
    </location>
</feature>
<feature type="transmembrane region" description="Helical" evidence="2">
    <location>
        <begin position="389"/>
        <end position="413"/>
    </location>
</feature>
<dbReference type="PANTHER" id="PTHR23542:SF1">
    <property type="entry name" value="MAJOR FACILITATOR SUPERFAMILY (MFS) PROFILE DOMAIN-CONTAINING PROTEIN"/>
    <property type="match status" value="1"/>
</dbReference>
<feature type="transmembrane region" description="Helical" evidence="2">
    <location>
        <begin position="193"/>
        <end position="217"/>
    </location>
</feature>
<feature type="transmembrane region" description="Helical" evidence="2">
    <location>
        <begin position="229"/>
        <end position="254"/>
    </location>
</feature>
<feature type="transmembrane region" description="Helical" evidence="2">
    <location>
        <begin position="329"/>
        <end position="351"/>
    </location>
</feature>
<dbReference type="PANTHER" id="PTHR23542">
    <property type="match status" value="1"/>
</dbReference>
<protein>
    <submittedName>
        <fullName evidence="3">MFS transporter</fullName>
    </submittedName>
</protein>
<organism evidence="3 4">
    <name type="scientific">Streptomyces nigrescens</name>
    <dbReference type="NCBI Taxonomy" id="1920"/>
    <lineage>
        <taxon>Bacteria</taxon>
        <taxon>Bacillati</taxon>
        <taxon>Actinomycetota</taxon>
        <taxon>Actinomycetes</taxon>
        <taxon>Kitasatosporales</taxon>
        <taxon>Streptomycetaceae</taxon>
        <taxon>Streptomyces</taxon>
    </lineage>
</organism>
<reference evidence="3" key="1">
    <citation type="submission" date="2022-06" db="EMBL/GenBank/DDBJ databases">
        <title>Complete genome sequence of Streptomyces nigrescens HEK616.</title>
        <authorList>
            <person name="Asamizu S."/>
            <person name="Onaka H."/>
        </authorList>
    </citation>
    <scope>NUCLEOTIDE SEQUENCE</scope>
    <source>
        <strain evidence="3">HEK616</strain>
    </source>
</reference>
<proteinExistence type="predicted"/>
<feature type="region of interest" description="Disordered" evidence="1">
    <location>
        <begin position="141"/>
        <end position="161"/>
    </location>
</feature>
<dbReference type="InterPro" id="IPR036259">
    <property type="entry name" value="MFS_trans_sf"/>
</dbReference>
<accession>A0ABM7ZWE0</accession>
<sequence length="444" mass="43597">MTAPRSGSPFAGVRAVVEIAGVGLPVLSFLARLPAALCPIGTLLMLTEVDGIGRAGVVAGMLWLGQAVGGTPVGRLADRRGHRPVILVASLVNAGVIVALVGAVLAGLPAAVQAVLAGLTGATLPQVGPLSRTRWSVLTASGAAGPGGQERAAARPAGPDAKELTGRALSLDTTIDEISFMAGPALAATVVVLFHPAAGLLLAAVLGAVCGVLFAVHPTAPGPVRSERVAAAGVPLVSPGLIVLWVMALGQGLIWGGANAGVSALSKELGDAGMAGFVWGGMAVTSALAGLVSTALPARRDLTVRLRWAIVAQALLVLPLLAVDGFVGASLVIAGIGVAVAPHLIAVFGLGERIAPAARMGEAMALLGSGLIIGQCAAAVVAGPLAEVYGYRAAFGLSCGAGLAAGAVALLLVRGRRFGPLPDGAVAVPAAPPEVAQEPTGHSA</sequence>
<keyword evidence="2" id="KW-0472">Membrane</keyword>
<dbReference type="EMBL" id="AP026073">
    <property type="protein sequence ID" value="BDM70666.1"/>
    <property type="molecule type" value="Genomic_DNA"/>
</dbReference>
<gene>
    <name evidence="3" type="ORF">HEK616_41530</name>
</gene>
<evidence type="ECO:0000313" key="3">
    <source>
        <dbReference type="EMBL" id="BDM70666.1"/>
    </source>
</evidence>
<feature type="transmembrane region" description="Helical" evidence="2">
    <location>
        <begin position="274"/>
        <end position="294"/>
    </location>
</feature>
<feature type="transmembrane region" description="Helical" evidence="2">
    <location>
        <begin position="12"/>
        <end position="31"/>
    </location>
</feature>
<dbReference type="RefSeq" id="WP_261954375.1">
    <property type="nucleotide sequence ID" value="NZ_AP026073.1"/>
</dbReference>
<evidence type="ECO:0000256" key="2">
    <source>
        <dbReference type="SAM" id="Phobius"/>
    </source>
</evidence>
<keyword evidence="4" id="KW-1185">Reference proteome</keyword>
<feature type="transmembrane region" description="Helical" evidence="2">
    <location>
        <begin position="363"/>
        <end position="383"/>
    </location>
</feature>